<dbReference type="Pfam" id="PF22740">
    <property type="entry name" value="PapZ_C"/>
    <property type="match status" value="1"/>
</dbReference>
<gene>
    <name evidence="7" type="primary">rapZ</name>
    <name evidence="7" type="ORF">IPN02_19430</name>
</gene>
<dbReference type="GO" id="GO:0005524">
    <property type="term" value="F:ATP binding"/>
    <property type="evidence" value="ECO:0007669"/>
    <property type="project" value="UniProtKB-UniRule"/>
</dbReference>
<evidence type="ECO:0000256" key="3">
    <source>
        <dbReference type="ARBA" id="ARBA00023134"/>
    </source>
</evidence>
<accession>A0A936NH95</accession>
<feature type="domain" description="RapZ-like N-terminal" evidence="5">
    <location>
        <begin position="3"/>
        <end position="151"/>
    </location>
</feature>
<dbReference type="AlphaFoldDB" id="A0A936NH95"/>
<sequence length="283" mass="31144">MAQFVVVAGMSGAGRTQVGHILEDLGWFVIDNLPPSLVPKVAELAQVPGSDLDRIALVVGPTAEKARLLDAVAGLRSHGADVQLMFLEADTETLVRRYESTRRRHPQGTDGGLHEAIEAERAELNPVKDASDAVIDTTGLSVHDLRRRLGDGYAPEQGEPRVLVSVESFAYPKGVPNDADLVVDCRFLPNPHWNEELREHDGRESSVQQWLTEQPITDVAYEQLRAFLATAIPGYLHEGRAYLNLALGCTGGKHRSVAMAERFAGWLRSEGYTVRLRHRELDG</sequence>
<feature type="domain" description="RapZ C-terminal" evidence="6">
    <location>
        <begin position="164"/>
        <end position="281"/>
    </location>
</feature>
<proteinExistence type="inferred from homology"/>
<reference evidence="7 8" key="1">
    <citation type="submission" date="2020-10" db="EMBL/GenBank/DDBJ databases">
        <title>Connecting structure to function with the recovery of over 1000 high-quality activated sludge metagenome-assembled genomes encoding full-length rRNA genes using long-read sequencing.</title>
        <authorList>
            <person name="Singleton C.M."/>
            <person name="Petriglieri F."/>
            <person name="Kristensen J.M."/>
            <person name="Kirkegaard R.H."/>
            <person name="Michaelsen T.Y."/>
            <person name="Andersen M.H."/>
            <person name="Karst S.M."/>
            <person name="Dueholm M.S."/>
            <person name="Nielsen P.H."/>
            <person name="Albertsen M."/>
        </authorList>
    </citation>
    <scope>NUCLEOTIDE SEQUENCE [LARGE SCALE GENOMIC DNA]</scope>
    <source>
        <strain evidence="7">Lyne_18-Q3-R50-59_MAXAC.006</strain>
    </source>
</reference>
<dbReference type="InterPro" id="IPR053931">
    <property type="entry name" value="RapZ_C"/>
</dbReference>
<dbReference type="InterPro" id="IPR005337">
    <property type="entry name" value="RapZ-like"/>
</dbReference>
<organism evidence="7 8">
    <name type="scientific">Candidatus Neomicrothrix subdominans</name>
    <dbReference type="NCBI Taxonomy" id="2954438"/>
    <lineage>
        <taxon>Bacteria</taxon>
        <taxon>Bacillati</taxon>
        <taxon>Actinomycetota</taxon>
        <taxon>Acidimicrobiia</taxon>
        <taxon>Acidimicrobiales</taxon>
        <taxon>Microthrixaceae</taxon>
        <taxon>Candidatus Neomicrothrix</taxon>
    </lineage>
</organism>
<comment type="caution">
    <text evidence="7">The sequence shown here is derived from an EMBL/GenBank/DDBJ whole genome shotgun (WGS) entry which is preliminary data.</text>
</comment>
<evidence type="ECO:0000256" key="1">
    <source>
        <dbReference type="ARBA" id="ARBA00022741"/>
    </source>
</evidence>
<evidence type="ECO:0000313" key="7">
    <source>
        <dbReference type="EMBL" id="MBK9298954.1"/>
    </source>
</evidence>
<evidence type="ECO:0000259" key="5">
    <source>
        <dbReference type="Pfam" id="PF03668"/>
    </source>
</evidence>
<protein>
    <submittedName>
        <fullName evidence="7">RNase adapter RapZ</fullName>
    </submittedName>
</protein>
<keyword evidence="1 4" id="KW-0547">Nucleotide-binding</keyword>
<dbReference type="NCBIfam" id="NF003828">
    <property type="entry name" value="PRK05416.1"/>
    <property type="match status" value="1"/>
</dbReference>
<name>A0A936NH95_9ACTN</name>
<dbReference type="Gene3D" id="3.40.50.300">
    <property type="entry name" value="P-loop containing nucleotide triphosphate hydrolases"/>
    <property type="match status" value="1"/>
</dbReference>
<dbReference type="SUPFAM" id="SSF52540">
    <property type="entry name" value="P-loop containing nucleoside triphosphate hydrolases"/>
    <property type="match status" value="1"/>
</dbReference>
<evidence type="ECO:0000256" key="4">
    <source>
        <dbReference type="HAMAP-Rule" id="MF_00636"/>
    </source>
</evidence>
<evidence type="ECO:0000259" key="6">
    <source>
        <dbReference type="Pfam" id="PF22740"/>
    </source>
</evidence>
<evidence type="ECO:0000256" key="2">
    <source>
        <dbReference type="ARBA" id="ARBA00022840"/>
    </source>
</evidence>
<keyword evidence="2 4" id="KW-0067">ATP-binding</keyword>
<dbReference type="EMBL" id="JADJZA010000011">
    <property type="protein sequence ID" value="MBK9298954.1"/>
    <property type="molecule type" value="Genomic_DNA"/>
</dbReference>
<dbReference type="InterPro" id="IPR053930">
    <property type="entry name" value="RapZ-like_N"/>
</dbReference>
<dbReference type="PIRSF" id="PIRSF005052">
    <property type="entry name" value="P-loopkin"/>
    <property type="match status" value="1"/>
</dbReference>
<dbReference type="Proteomes" id="UP000727993">
    <property type="component" value="Unassembled WGS sequence"/>
</dbReference>
<dbReference type="Pfam" id="PF03668">
    <property type="entry name" value="RapZ-like_N"/>
    <property type="match status" value="1"/>
</dbReference>
<dbReference type="PANTHER" id="PTHR30448">
    <property type="entry name" value="RNASE ADAPTER PROTEIN RAPZ"/>
    <property type="match status" value="1"/>
</dbReference>
<keyword evidence="3 4" id="KW-0342">GTP-binding</keyword>
<dbReference type="PANTHER" id="PTHR30448:SF0">
    <property type="entry name" value="RNASE ADAPTER PROTEIN RAPZ"/>
    <property type="match status" value="1"/>
</dbReference>
<evidence type="ECO:0000313" key="8">
    <source>
        <dbReference type="Proteomes" id="UP000727993"/>
    </source>
</evidence>
<dbReference type="InterPro" id="IPR027417">
    <property type="entry name" value="P-loop_NTPase"/>
</dbReference>
<dbReference type="HAMAP" id="MF_00636">
    <property type="entry name" value="RapZ_like"/>
    <property type="match status" value="1"/>
</dbReference>
<feature type="binding site" evidence="4">
    <location>
        <begin position="9"/>
        <end position="16"/>
    </location>
    <ligand>
        <name>ATP</name>
        <dbReference type="ChEBI" id="CHEBI:30616"/>
    </ligand>
</feature>
<dbReference type="GO" id="GO:0005525">
    <property type="term" value="F:GTP binding"/>
    <property type="evidence" value="ECO:0007669"/>
    <property type="project" value="UniProtKB-UniRule"/>
</dbReference>
<comment type="caution">
    <text evidence="4">Lacks conserved residue(s) required for the propagation of feature annotation.</text>
</comment>